<evidence type="ECO:0000256" key="3">
    <source>
        <dbReference type="ARBA" id="ARBA00022692"/>
    </source>
</evidence>
<dbReference type="PANTHER" id="PTHR30477:SF13">
    <property type="entry name" value="IRON TRANSPORT SYSTEM MEMBRANE PROTEIN HI_0360-RELATED"/>
    <property type="match status" value="1"/>
</dbReference>
<dbReference type="Pfam" id="PF00950">
    <property type="entry name" value="ABC-3"/>
    <property type="match status" value="1"/>
</dbReference>
<keyword evidence="3 6" id="KW-0812">Transmembrane</keyword>
<dbReference type="GO" id="GO:0043190">
    <property type="term" value="C:ATP-binding cassette (ABC) transporter complex"/>
    <property type="evidence" value="ECO:0007669"/>
    <property type="project" value="InterPro"/>
</dbReference>
<proteinExistence type="inferred from homology"/>
<keyword evidence="6" id="KW-0813">Transport</keyword>
<dbReference type="EMBL" id="AP019514">
    <property type="protein sequence ID" value="BBI59053.1"/>
    <property type="molecule type" value="Genomic_DNA"/>
</dbReference>
<comment type="similarity">
    <text evidence="2 6">Belongs to the ABC-3 integral membrane protein family.</text>
</comment>
<sequence>MLDLLNAWLISPFDYGFMRRAVVGGLALSLAAPPLGVFLVLRGMSLIGDAMAHAILPGVALGFLLAGFSPPIMSIGGVLFGLMVALLAGRCRKWAVNAKMPPWRAFLLFRWPPALC</sequence>
<dbReference type="Proteomes" id="UP000320231">
    <property type="component" value="Chromosome"/>
</dbReference>
<keyword evidence="4 7" id="KW-1133">Transmembrane helix</keyword>
<dbReference type="PANTHER" id="PTHR30477">
    <property type="entry name" value="ABC-TRANSPORTER METAL-BINDING PROTEIN"/>
    <property type="match status" value="1"/>
</dbReference>
<evidence type="ECO:0000313" key="8">
    <source>
        <dbReference type="EMBL" id="BBI59053.1"/>
    </source>
</evidence>
<evidence type="ECO:0000256" key="2">
    <source>
        <dbReference type="ARBA" id="ARBA00008034"/>
    </source>
</evidence>
<evidence type="ECO:0000256" key="1">
    <source>
        <dbReference type="ARBA" id="ARBA00004141"/>
    </source>
</evidence>
<dbReference type="SUPFAM" id="SSF81345">
    <property type="entry name" value="ABC transporter involved in vitamin B12 uptake, BtuC"/>
    <property type="match status" value="1"/>
</dbReference>
<feature type="transmembrane region" description="Helical" evidence="7">
    <location>
        <begin position="72"/>
        <end position="89"/>
    </location>
</feature>
<evidence type="ECO:0000256" key="4">
    <source>
        <dbReference type="ARBA" id="ARBA00022989"/>
    </source>
</evidence>
<dbReference type="GO" id="GO:0055085">
    <property type="term" value="P:transmembrane transport"/>
    <property type="evidence" value="ECO:0007669"/>
    <property type="project" value="InterPro"/>
</dbReference>
<reference evidence="8 9" key="1">
    <citation type="journal article" date="2019" name="Microbiol. Resour. Announc.">
        <title>Complete Genome Sequence of Halomonas sulfidaeris Strain Esulfide1 Isolated from a Metal Sulfide Rock at a Depth of 2,200 Meters, Obtained Using Nanopore Sequencing.</title>
        <authorList>
            <person name="Saito M."/>
            <person name="Nishigata A."/>
            <person name="Galipon J."/>
            <person name="Arakawa K."/>
        </authorList>
    </citation>
    <scope>NUCLEOTIDE SEQUENCE [LARGE SCALE GENOMIC DNA]</scope>
    <source>
        <strain evidence="8 9">ATCC BAA-803</strain>
    </source>
</reference>
<dbReference type="KEGG" id="hsr:HSBAA_03590"/>
<feature type="transmembrane region" description="Helical" evidence="7">
    <location>
        <begin position="20"/>
        <end position="41"/>
    </location>
</feature>
<dbReference type="AlphaFoldDB" id="A0A455U1K9"/>
<organism evidence="8 9">
    <name type="scientific">Vreelandella sulfidaeris</name>
    <dbReference type="NCBI Taxonomy" id="115553"/>
    <lineage>
        <taxon>Bacteria</taxon>
        <taxon>Pseudomonadati</taxon>
        <taxon>Pseudomonadota</taxon>
        <taxon>Gammaproteobacteria</taxon>
        <taxon>Oceanospirillales</taxon>
        <taxon>Halomonadaceae</taxon>
        <taxon>Vreelandella</taxon>
    </lineage>
</organism>
<comment type="subcellular location">
    <subcellularLocation>
        <location evidence="6">Cell membrane</location>
        <topology evidence="6">Multi-pass membrane protein</topology>
    </subcellularLocation>
    <subcellularLocation>
        <location evidence="1">Membrane</location>
        <topology evidence="1">Multi-pass membrane protein</topology>
    </subcellularLocation>
</comment>
<evidence type="ECO:0000256" key="6">
    <source>
        <dbReference type="RuleBase" id="RU003943"/>
    </source>
</evidence>
<gene>
    <name evidence="8" type="ORF">HSBAA_03590</name>
</gene>
<name>A0A455U1K9_9GAMM</name>
<accession>A0A455U1K9</accession>
<protein>
    <submittedName>
        <fullName evidence="8">Uncharacterized protein</fullName>
    </submittedName>
</protein>
<evidence type="ECO:0000256" key="5">
    <source>
        <dbReference type="ARBA" id="ARBA00023136"/>
    </source>
</evidence>
<dbReference type="InterPro" id="IPR037294">
    <property type="entry name" value="ABC_BtuC-like"/>
</dbReference>
<evidence type="ECO:0000313" key="9">
    <source>
        <dbReference type="Proteomes" id="UP000320231"/>
    </source>
</evidence>
<evidence type="ECO:0000256" key="7">
    <source>
        <dbReference type="SAM" id="Phobius"/>
    </source>
</evidence>
<keyword evidence="5 7" id="KW-0472">Membrane</keyword>
<dbReference type="GO" id="GO:0010043">
    <property type="term" value="P:response to zinc ion"/>
    <property type="evidence" value="ECO:0007669"/>
    <property type="project" value="TreeGrafter"/>
</dbReference>
<dbReference type="InterPro" id="IPR001626">
    <property type="entry name" value="ABC_TroCD"/>
</dbReference>